<name>A0A0D1ZG86_EXOME</name>
<feature type="compositionally biased region" description="Polar residues" evidence="1">
    <location>
        <begin position="39"/>
        <end position="53"/>
    </location>
</feature>
<feature type="domain" description="RNase III" evidence="2">
    <location>
        <begin position="116"/>
        <end position="265"/>
    </location>
</feature>
<proteinExistence type="predicted"/>
<organism evidence="3 4">
    <name type="scientific">Exophiala mesophila</name>
    <name type="common">Black yeast-like fungus</name>
    <dbReference type="NCBI Taxonomy" id="212818"/>
    <lineage>
        <taxon>Eukaryota</taxon>
        <taxon>Fungi</taxon>
        <taxon>Dikarya</taxon>
        <taxon>Ascomycota</taxon>
        <taxon>Pezizomycotina</taxon>
        <taxon>Eurotiomycetes</taxon>
        <taxon>Chaetothyriomycetidae</taxon>
        <taxon>Chaetothyriales</taxon>
        <taxon>Herpotrichiellaceae</taxon>
        <taxon>Exophiala</taxon>
    </lineage>
</organism>
<dbReference type="OrthoDB" id="2281895at2759"/>
<dbReference type="GO" id="GO:0004525">
    <property type="term" value="F:ribonuclease III activity"/>
    <property type="evidence" value="ECO:0007669"/>
    <property type="project" value="InterPro"/>
</dbReference>
<keyword evidence="4" id="KW-1185">Reference proteome</keyword>
<dbReference type="SUPFAM" id="SSF69065">
    <property type="entry name" value="RNase III domain-like"/>
    <property type="match status" value="1"/>
</dbReference>
<dbReference type="RefSeq" id="XP_016224428.1">
    <property type="nucleotide sequence ID" value="XM_016368640.1"/>
</dbReference>
<dbReference type="STRING" id="212818.A0A0D1ZG86"/>
<dbReference type="GeneID" id="27321963"/>
<sequence length="281" mass="31009">MPPNSSTPLRAAFDVLRPVRPRPLCKCLNSQSLRHKAPSASTSRHVSTASPNLSEMEVDAQPSPRWAQTPPSMKAPVKSRLINPDVTPLVCNSDPRRLDDMYIRFLGKGGDKLLSDEVKWLAVTAKSFDHGRRGFNDRLAFLGKRILELQCSLGLLSMTDDAKFYLKDAQHDPFGREHFKHPATNAVEVISGGSRQHFTHYKYLASVAKQYGIPEVVRWHPKKPDNLVASGSEVIHAQALAAIIGALALEQGSAVANRIAKEKVLMLGSKRYIKESKAEAA</sequence>
<dbReference type="AlphaFoldDB" id="A0A0D1ZG86"/>
<dbReference type="InterPro" id="IPR040030">
    <property type="entry name" value="Ribosomal_mL57"/>
</dbReference>
<dbReference type="HOGENOM" id="CLU_057354_0_0_1"/>
<dbReference type="Pfam" id="PF14622">
    <property type="entry name" value="Ribonucleas_3_3"/>
    <property type="match status" value="1"/>
</dbReference>
<evidence type="ECO:0000313" key="4">
    <source>
        <dbReference type="Proteomes" id="UP000054302"/>
    </source>
</evidence>
<dbReference type="Gene3D" id="1.10.1520.10">
    <property type="entry name" value="Ribonuclease III domain"/>
    <property type="match status" value="1"/>
</dbReference>
<feature type="region of interest" description="Disordered" evidence="1">
    <location>
        <begin position="32"/>
        <end position="54"/>
    </location>
</feature>
<dbReference type="PANTHER" id="PTHR28160:SF1">
    <property type="entry name" value="LARGE RIBOSOMAL SUBUNIT PROTEIN ML57"/>
    <property type="match status" value="1"/>
</dbReference>
<evidence type="ECO:0000259" key="2">
    <source>
        <dbReference type="Pfam" id="PF14622"/>
    </source>
</evidence>
<dbReference type="Proteomes" id="UP000054302">
    <property type="component" value="Unassembled WGS sequence"/>
</dbReference>
<evidence type="ECO:0000256" key="1">
    <source>
        <dbReference type="SAM" id="MobiDB-lite"/>
    </source>
</evidence>
<dbReference type="InterPro" id="IPR000999">
    <property type="entry name" value="RNase_III_dom"/>
</dbReference>
<dbReference type="FunFam" id="1.10.1520.10:FF:000018">
    <property type="entry name" value="RNase III domain protein"/>
    <property type="match status" value="1"/>
</dbReference>
<dbReference type="GO" id="GO:0032543">
    <property type="term" value="P:mitochondrial translation"/>
    <property type="evidence" value="ECO:0007669"/>
    <property type="project" value="InterPro"/>
</dbReference>
<dbReference type="GO" id="GO:0006396">
    <property type="term" value="P:RNA processing"/>
    <property type="evidence" value="ECO:0007669"/>
    <property type="project" value="InterPro"/>
</dbReference>
<dbReference type="EMBL" id="KN847522">
    <property type="protein sequence ID" value="KIV92854.1"/>
    <property type="molecule type" value="Genomic_DNA"/>
</dbReference>
<dbReference type="PANTHER" id="PTHR28160">
    <property type="entry name" value="54S RIBOSOMAL PROTEIN L15, MITOCHONDRIAL"/>
    <property type="match status" value="1"/>
</dbReference>
<dbReference type="GO" id="GO:0005762">
    <property type="term" value="C:mitochondrial large ribosomal subunit"/>
    <property type="evidence" value="ECO:0007669"/>
    <property type="project" value="InterPro"/>
</dbReference>
<gene>
    <name evidence="3" type="ORF">PV10_04118</name>
</gene>
<accession>A0A0D1ZG86</accession>
<dbReference type="InterPro" id="IPR036389">
    <property type="entry name" value="RNase_III_sf"/>
</dbReference>
<protein>
    <recommendedName>
        <fullName evidence="2">RNase III domain-containing protein</fullName>
    </recommendedName>
</protein>
<dbReference type="OMA" id="AHTMYAV"/>
<evidence type="ECO:0000313" key="3">
    <source>
        <dbReference type="EMBL" id="KIV92854.1"/>
    </source>
</evidence>
<dbReference type="GO" id="GO:0003735">
    <property type="term" value="F:structural constituent of ribosome"/>
    <property type="evidence" value="ECO:0007669"/>
    <property type="project" value="InterPro"/>
</dbReference>
<dbReference type="VEuPathDB" id="FungiDB:PV10_04118"/>
<reference evidence="3 4" key="1">
    <citation type="submission" date="2015-01" db="EMBL/GenBank/DDBJ databases">
        <title>The Genome Sequence of Exophiala mesophila CBS40295.</title>
        <authorList>
            <consortium name="The Broad Institute Genomics Platform"/>
            <person name="Cuomo C."/>
            <person name="de Hoog S."/>
            <person name="Gorbushina A."/>
            <person name="Stielow B."/>
            <person name="Teixiera M."/>
            <person name="Abouelleil A."/>
            <person name="Chapman S.B."/>
            <person name="Priest M."/>
            <person name="Young S.K."/>
            <person name="Wortman J."/>
            <person name="Nusbaum C."/>
            <person name="Birren B."/>
        </authorList>
    </citation>
    <scope>NUCLEOTIDE SEQUENCE [LARGE SCALE GENOMIC DNA]</scope>
    <source>
        <strain evidence="3 4">CBS 40295</strain>
    </source>
</reference>